<gene>
    <name evidence="1" type="ORF">IFO71_20995</name>
</gene>
<dbReference type="EMBL" id="JACYTR010000100">
    <property type="protein sequence ID" value="MBD8528233.1"/>
    <property type="molecule type" value="Genomic_DNA"/>
</dbReference>
<evidence type="ECO:0008006" key="3">
    <source>
        <dbReference type="Google" id="ProtNLM"/>
    </source>
</evidence>
<protein>
    <recommendedName>
        <fullName evidence="3">DUF2381 family protein</fullName>
    </recommendedName>
</protein>
<organism evidence="1 2">
    <name type="scientific">Pseudomarimonas arenosa</name>
    <dbReference type="NCBI Taxonomy" id="2774145"/>
    <lineage>
        <taxon>Bacteria</taxon>
        <taxon>Pseudomonadati</taxon>
        <taxon>Pseudomonadota</taxon>
        <taxon>Gammaproteobacteria</taxon>
        <taxon>Lysobacterales</taxon>
        <taxon>Lysobacteraceae</taxon>
        <taxon>Pseudomarimonas</taxon>
    </lineage>
</organism>
<reference evidence="1 2" key="1">
    <citation type="submission" date="2020-09" db="EMBL/GenBank/DDBJ databases">
        <title>Pseudoxanthomonas sp. CAU 1598 isolated from sand of Yaerae Beach.</title>
        <authorList>
            <person name="Kim W."/>
        </authorList>
    </citation>
    <scope>NUCLEOTIDE SEQUENCE [LARGE SCALE GENOMIC DNA]</scope>
    <source>
        <strain evidence="1 2">CAU 1598</strain>
    </source>
</reference>
<comment type="caution">
    <text evidence="1">The sequence shown here is derived from an EMBL/GenBank/DDBJ whole genome shotgun (WGS) entry which is preliminary data.</text>
</comment>
<dbReference type="Proteomes" id="UP000613768">
    <property type="component" value="Unassembled WGS sequence"/>
</dbReference>
<sequence>MLRSLFGGLIMLHGGMAEATEVDQLALSSRLIFLPQIDLPAGQESVLLFDADVEVEQEAPQRIVCQLKFSQSERARRLAGGSEFLITAAGIEAESTVPGQQESTSAVLRLVQSESSEVVVELRMSDTGGAEAEPSFAAELWSRRCRFRLVEPAESAG</sequence>
<name>A0AAW3ZR97_9GAMM</name>
<keyword evidence="2" id="KW-1185">Reference proteome</keyword>
<evidence type="ECO:0000313" key="2">
    <source>
        <dbReference type="Proteomes" id="UP000613768"/>
    </source>
</evidence>
<accession>A0AAW3ZR97</accession>
<evidence type="ECO:0000313" key="1">
    <source>
        <dbReference type="EMBL" id="MBD8528233.1"/>
    </source>
</evidence>
<dbReference type="AlphaFoldDB" id="A0AAW3ZR97"/>
<dbReference type="RefSeq" id="WP_192031648.1">
    <property type="nucleotide sequence ID" value="NZ_JACYTR010000100.1"/>
</dbReference>
<proteinExistence type="predicted"/>